<dbReference type="SUPFAM" id="SSF52980">
    <property type="entry name" value="Restriction endonuclease-like"/>
    <property type="match status" value="1"/>
</dbReference>
<keyword evidence="2" id="KW-1185">Reference proteome</keyword>
<evidence type="ECO:0000313" key="1">
    <source>
        <dbReference type="EMBL" id="TBW39024.1"/>
    </source>
</evidence>
<dbReference type="InterPro" id="IPR011335">
    <property type="entry name" value="Restrct_endonuc-II-like"/>
</dbReference>
<accession>A0A4Q9VSR0</accession>
<dbReference type="OrthoDB" id="8443093at2"/>
<organism evidence="1 2">
    <name type="scientific">Siculibacillus lacustris</name>
    <dbReference type="NCBI Taxonomy" id="1549641"/>
    <lineage>
        <taxon>Bacteria</taxon>
        <taxon>Pseudomonadati</taxon>
        <taxon>Pseudomonadota</taxon>
        <taxon>Alphaproteobacteria</taxon>
        <taxon>Hyphomicrobiales</taxon>
        <taxon>Ancalomicrobiaceae</taxon>
        <taxon>Siculibacillus</taxon>
    </lineage>
</organism>
<dbReference type="AlphaFoldDB" id="A0A4Q9VSR0"/>
<gene>
    <name evidence="1" type="ORF">EYW49_07795</name>
</gene>
<evidence type="ECO:0000313" key="2">
    <source>
        <dbReference type="Proteomes" id="UP000292781"/>
    </source>
</evidence>
<dbReference type="InterPro" id="IPR011856">
    <property type="entry name" value="tRNA_endonuc-like_dom_sf"/>
</dbReference>
<proteinExistence type="predicted"/>
<dbReference type="EMBL" id="SJFN01000009">
    <property type="protein sequence ID" value="TBW39024.1"/>
    <property type="molecule type" value="Genomic_DNA"/>
</dbReference>
<name>A0A4Q9VSR0_9HYPH</name>
<dbReference type="Proteomes" id="UP000292781">
    <property type="component" value="Unassembled WGS sequence"/>
</dbReference>
<sequence length="253" mass="27133">MSDVDLAPLAGIEARLRRHGAWFADRGLDLSRATARADATTAIAAHFPTFERVRDVATGCVAGPLAGPAEVALARQLVACGVLVVDGGGVFSPSAEADRYLRGGWLEEHLGLCALAAGADEVRIGQKLGWIAQGFEGENEIDTIARFADRLVFVSAKALRSRLDDGGPRHRARLMEALQEADNLIDHFGEATSAVALVVTTDLWDERRGEPRYEQLHGKAAALGVALVPLEWIDRERLVARLAELGAGRGRGR</sequence>
<reference evidence="1 2" key="1">
    <citation type="submission" date="2019-02" db="EMBL/GenBank/DDBJ databases">
        <title>Siculibacillus lacustris gen. nov., sp. nov., a new rosette-forming bacterium isolated from a freshwater crater lake (Lake St. Ana, Romania).</title>
        <authorList>
            <person name="Felfoldi T."/>
            <person name="Marton Z."/>
            <person name="Szabo A."/>
            <person name="Mentes A."/>
            <person name="Boka K."/>
            <person name="Marialigeti K."/>
            <person name="Mathe I."/>
            <person name="Koncz M."/>
            <person name="Schumann P."/>
            <person name="Toth E."/>
        </authorList>
    </citation>
    <scope>NUCLEOTIDE SEQUENCE [LARGE SCALE GENOMIC DNA]</scope>
    <source>
        <strain evidence="1 2">SA-279</strain>
    </source>
</reference>
<protein>
    <submittedName>
        <fullName evidence="1">Uncharacterized protein</fullName>
    </submittedName>
</protein>
<dbReference type="Gene3D" id="3.40.1350.10">
    <property type="match status" value="1"/>
</dbReference>
<comment type="caution">
    <text evidence="1">The sequence shown here is derived from an EMBL/GenBank/DDBJ whole genome shotgun (WGS) entry which is preliminary data.</text>
</comment>
<dbReference type="GO" id="GO:0003676">
    <property type="term" value="F:nucleic acid binding"/>
    <property type="evidence" value="ECO:0007669"/>
    <property type="project" value="InterPro"/>
</dbReference>
<dbReference type="RefSeq" id="WP_131307919.1">
    <property type="nucleotide sequence ID" value="NZ_SJFN01000009.1"/>
</dbReference>